<dbReference type="PANTHER" id="PTHR43716">
    <property type="entry name" value="D-2-HYDROXYGLUTARATE DEHYDROGENASE, MITOCHONDRIAL"/>
    <property type="match status" value="1"/>
</dbReference>
<accession>D5BRN8</accession>
<dbReference type="Gene3D" id="3.30.465.10">
    <property type="match status" value="1"/>
</dbReference>
<keyword evidence="6" id="KW-0560">Oxidoreductase</keyword>
<dbReference type="GO" id="GO:0071949">
    <property type="term" value="F:FAD binding"/>
    <property type="evidence" value="ECO:0007669"/>
    <property type="project" value="InterPro"/>
</dbReference>
<dbReference type="EMBL" id="CP001751">
    <property type="protein sequence ID" value="ADE38935.1"/>
    <property type="molecule type" value="Genomic_DNA"/>
</dbReference>
<dbReference type="Proteomes" id="UP000007460">
    <property type="component" value="Chromosome"/>
</dbReference>
<dbReference type="STRING" id="488538.SAR116_0692"/>
<dbReference type="eggNOG" id="COG0277">
    <property type="taxonomic scope" value="Bacteria"/>
</dbReference>
<organism evidence="6 7">
    <name type="scientific">Puniceispirillum marinum (strain IMCC1322)</name>
    <dbReference type="NCBI Taxonomy" id="488538"/>
    <lineage>
        <taxon>Bacteria</taxon>
        <taxon>Pseudomonadati</taxon>
        <taxon>Pseudomonadota</taxon>
        <taxon>Alphaproteobacteria</taxon>
        <taxon>Candidatus Puniceispirillales</taxon>
        <taxon>Candidatus Puniceispirillaceae</taxon>
        <taxon>Candidatus Puniceispirillum</taxon>
    </lineage>
</organism>
<keyword evidence="7" id="KW-1185">Reference proteome</keyword>
<evidence type="ECO:0000259" key="5">
    <source>
        <dbReference type="PROSITE" id="PS51387"/>
    </source>
</evidence>
<dbReference type="SUPFAM" id="SSF55103">
    <property type="entry name" value="FAD-linked oxidases, C-terminal domain"/>
    <property type="match status" value="1"/>
</dbReference>
<dbReference type="InterPro" id="IPR036318">
    <property type="entry name" value="FAD-bd_PCMH-like_sf"/>
</dbReference>
<evidence type="ECO:0000313" key="6">
    <source>
        <dbReference type="EMBL" id="ADE38935.1"/>
    </source>
</evidence>
<gene>
    <name evidence="6" type="ordered locus">SAR116_0692</name>
</gene>
<dbReference type="InterPro" id="IPR051264">
    <property type="entry name" value="FAD-oxidored/transferase_4"/>
</dbReference>
<sequence>MNWAKLLMTDCAAHLRPVNYSDYVENYMPNSIIDSLTKIVGAKSVLNAAAEMAPFLSDWHDRYHGKAHAVVLPATTDEVSQVMAFAESENIVVVPQGGNTGFMGGATPDATGNTILLSLRRMNTIRDIDVQNMSMTVEAGCILQNLHDITEEKGLYFPLNLAAKGSCTIGGNLGTNAGGLNVVRYGSARQLTLGLEVVLMGGKVIDLLGGLRKDNTGYDLKNLFIGSEGTLGIITAATLRLFPLPVARSTAFAEVRDVEAAVTLLHRLQAASGGTVEAFELIPADILHVLFDKFPNIPQPLKTRGAMNVLMEIASTNPASGNVDATGSLPLNQIIEDVLASAFEDGLVIDATIATSDAQRQSLWDVRENAPESHKLSGNVARSDVSLSQSDLAPFYAEMVAGIKEIDPTIWICGYGHLGDGNLHFNLVEGPNSNSDFNEKVPHLYELLYRNVAKYNGSISAEHGIGQTKRDQLASVKSPEIMDTMRAIKTALDPKNLMNPGKIL</sequence>
<reference evidence="6 7" key="1">
    <citation type="journal article" date="2010" name="J. Bacteriol.">
        <title>Complete genome sequence of "Candidatus Puniceispirillum marinum" IMCC1322, a representative of the SAR116 clade in the Alphaproteobacteria.</title>
        <authorList>
            <person name="Oh H.M."/>
            <person name="Kwon K.K."/>
            <person name="Kang I."/>
            <person name="Kang S.G."/>
            <person name="Lee J.H."/>
            <person name="Kim S.J."/>
            <person name="Cho J.C."/>
        </authorList>
    </citation>
    <scope>NUCLEOTIDE SEQUENCE [LARGE SCALE GENOMIC DNA]</scope>
    <source>
        <strain evidence="6 7">IMCC1322</strain>
    </source>
</reference>
<dbReference type="HOGENOM" id="CLU_017779_4_1_5"/>
<evidence type="ECO:0000256" key="2">
    <source>
        <dbReference type="ARBA" id="ARBA00008000"/>
    </source>
</evidence>
<dbReference type="GO" id="GO:0022904">
    <property type="term" value="P:respiratory electron transport chain"/>
    <property type="evidence" value="ECO:0007669"/>
    <property type="project" value="TreeGrafter"/>
</dbReference>
<dbReference type="KEGG" id="apb:SAR116_0692"/>
<dbReference type="Gene3D" id="3.30.70.2740">
    <property type="match status" value="1"/>
</dbReference>
<dbReference type="GO" id="GO:0004458">
    <property type="term" value="F:D-lactate dehydrogenase (cytochrome) activity"/>
    <property type="evidence" value="ECO:0007669"/>
    <property type="project" value="UniProtKB-EC"/>
</dbReference>
<dbReference type="FunFam" id="1.10.45.10:FF:000001">
    <property type="entry name" value="D-lactate dehydrogenase mitochondrial"/>
    <property type="match status" value="1"/>
</dbReference>
<evidence type="ECO:0000256" key="1">
    <source>
        <dbReference type="ARBA" id="ARBA00001974"/>
    </source>
</evidence>
<dbReference type="Pfam" id="PF01565">
    <property type="entry name" value="FAD_binding_4"/>
    <property type="match status" value="1"/>
</dbReference>
<dbReference type="InterPro" id="IPR016164">
    <property type="entry name" value="FAD-linked_Oxase-like_C"/>
</dbReference>
<keyword evidence="3" id="KW-0285">Flavoprotein</keyword>
<dbReference type="InterPro" id="IPR006094">
    <property type="entry name" value="Oxid_FAD_bind_N"/>
</dbReference>
<dbReference type="InterPro" id="IPR016167">
    <property type="entry name" value="FAD-bd_PCMH_sub1"/>
</dbReference>
<feature type="domain" description="FAD-binding PCMH-type" evidence="5">
    <location>
        <begin position="63"/>
        <end position="244"/>
    </location>
</feature>
<comment type="similarity">
    <text evidence="2">Belongs to the FAD-binding oxidoreductase/transferase type 4 family.</text>
</comment>
<dbReference type="AlphaFoldDB" id="D5BRN8"/>
<dbReference type="InterPro" id="IPR016169">
    <property type="entry name" value="FAD-bd_PCMH_sub2"/>
</dbReference>
<proteinExistence type="inferred from homology"/>
<evidence type="ECO:0000256" key="3">
    <source>
        <dbReference type="ARBA" id="ARBA00022630"/>
    </source>
</evidence>
<dbReference type="Gene3D" id="1.10.45.10">
    <property type="entry name" value="Vanillyl-alcohol Oxidase, Chain A, domain 4"/>
    <property type="match status" value="1"/>
</dbReference>
<dbReference type="PANTHER" id="PTHR43716:SF2">
    <property type="entry name" value="BLL6224 PROTEIN"/>
    <property type="match status" value="1"/>
</dbReference>
<dbReference type="PROSITE" id="PS51387">
    <property type="entry name" value="FAD_PCMH"/>
    <property type="match status" value="1"/>
</dbReference>
<comment type="cofactor">
    <cofactor evidence="1">
        <name>FAD</name>
        <dbReference type="ChEBI" id="CHEBI:57692"/>
    </cofactor>
</comment>
<evidence type="ECO:0000313" key="7">
    <source>
        <dbReference type="Proteomes" id="UP000007460"/>
    </source>
</evidence>
<protein>
    <submittedName>
        <fullName evidence="6">Putative glycolate oxidase subunit GlcD</fullName>
        <ecNumber evidence="6">1.1.2.4</ecNumber>
    </submittedName>
</protein>
<keyword evidence="4" id="KW-0274">FAD</keyword>
<evidence type="ECO:0000256" key="4">
    <source>
        <dbReference type="ARBA" id="ARBA00022827"/>
    </source>
</evidence>
<dbReference type="EC" id="1.1.2.4" evidence="6"/>
<dbReference type="SUPFAM" id="SSF56176">
    <property type="entry name" value="FAD-binding/transporter-associated domain-like"/>
    <property type="match status" value="1"/>
</dbReference>
<dbReference type="InterPro" id="IPR016166">
    <property type="entry name" value="FAD-bd_PCMH"/>
</dbReference>
<dbReference type="InterPro" id="IPR016171">
    <property type="entry name" value="Vanillyl_alc_oxidase_C-sub2"/>
</dbReference>
<dbReference type="Gene3D" id="3.30.70.2190">
    <property type="match status" value="1"/>
</dbReference>
<dbReference type="Gene3D" id="3.30.43.10">
    <property type="entry name" value="Uridine Diphospho-n-acetylenolpyruvylglucosamine Reductase, domain 2"/>
    <property type="match status" value="1"/>
</dbReference>
<dbReference type="Pfam" id="PF02913">
    <property type="entry name" value="FAD-oxidase_C"/>
    <property type="match status" value="1"/>
</dbReference>
<name>D5BRN8_PUNMI</name>
<dbReference type="InterPro" id="IPR004113">
    <property type="entry name" value="FAD-bd_oxidored_4_C"/>
</dbReference>